<dbReference type="AlphaFoldDB" id="A0AAD1RAG9"/>
<keyword evidence="3" id="KW-1003">Cell membrane</keyword>
<feature type="transmembrane region" description="Helical" evidence="11">
    <location>
        <begin position="348"/>
        <end position="369"/>
    </location>
</feature>
<evidence type="ECO:0000256" key="2">
    <source>
        <dbReference type="ARBA" id="ARBA00021864"/>
    </source>
</evidence>
<dbReference type="PRINTS" id="PR01066">
    <property type="entry name" value="P2Y4PRNOCPTR"/>
</dbReference>
<feature type="domain" description="G-protein coupled receptors family 1 profile" evidence="12">
    <location>
        <begin position="636"/>
        <end position="891"/>
    </location>
</feature>
<dbReference type="PANTHER" id="PTHR24231:SF53">
    <property type="entry name" value="P2Y PURINOCEPTOR 4"/>
    <property type="match status" value="1"/>
</dbReference>
<evidence type="ECO:0000256" key="9">
    <source>
        <dbReference type="ARBA" id="ARBA00023170"/>
    </source>
</evidence>
<dbReference type="SUPFAM" id="SSF81321">
    <property type="entry name" value="Family A G protein-coupled receptor-like"/>
    <property type="match status" value="3"/>
</dbReference>
<evidence type="ECO:0000256" key="5">
    <source>
        <dbReference type="ARBA" id="ARBA00022989"/>
    </source>
</evidence>
<evidence type="ECO:0000256" key="6">
    <source>
        <dbReference type="ARBA" id="ARBA00023040"/>
    </source>
</evidence>
<keyword evidence="10" id="KW-0807">Transducer</keyword>
<evidence type="ECO:0000256" key="8">
    <source>
        <dbReference type="ARBA" id="ARBA00023157"/>
    </source>
</evidence>
<dbReference type="InterPro" id="IPR000018">
    <property type="entry name" value="P2Y4"/>
</dbReference>
<feature type="domain" description="G-protein coupled receptors family 1 profile" evidence="12">
    <location>
        <begin position="286"/>
        <end position="540"/>
    </location>
</feature>
<name>A0AAD1RAG9_PELCU</name>
<organism evidence="13 14">
    <name type="scientific">Pelobates cultripes</name>
    <name type="common">Western spadefoot toad</name>
    <dbReference type="NCBI Taxonomy" id="61616"/>
    <lineage>
        <taxon>Eukaryota</taxon>
        <taxon>Metazoa</taxon>
        <taxon>Chordata</taxon>
        <taxon>Craniata</taxon>
        <taxon>Vertebrata</taxon>
        <taxon>Euteleostomi</taxon>
        <taxon>Amphibia</taxon>
        <taxon>Batrachia</taxon>
        <taxon>Anura</taxon>
        <taxon>Pelobatoidea</taxon>
        <taxon>Pelobatidae</taxon>
        <taxon>Pelobates</taxon>
    </lineage>
</organism>
<keyword evidence="7 11" id="KW-0472">Membrane</keyword>
<evidence type="ECO:0000313" key="14">
    <source>
        <dbReference type="Proteomes" id="UP001295444"/>
    </source>
</evidence>
<evidence type="ECO:0000256" key="1">
    <source>
        <dbReference type="ARBA" id="ARBA00004651"/>
    </source>
</evidence>
<sequence length="901" mass="106091">VQRLFIRNRKLKRKKEKKRLQVAVQELSHWTLDNARNRKLKRKKEKKRLQVAVQELSHWTLDNASAMDDMIRVFWKNRCIINEDVKYILLCVSYGVVFCIGFVLNVLTLYIFLFRIKPWKTVNVFMFNLALSDLLYVLSLPLLVHYYSKENDWIFAVCYPIQYLRWGHVRFAKIASLIIWVIIIGMQSPMLYFVNTTQLEVLALNQCFSRPGPYCHDSRNDDVDQSEQRPISKVLMGENTDPTIENAMGTLTEANNVTYKCIFQEDFEYVLLPISYGIVFFFGFVLNVLALYLFIRTRPWKTINIFMFNLALSDLVYILTLPMLVYYYSRANNWPFSEALCKLVRFLFYTSMYCSILFLLCISIFRFLAICYPMKFISWGRIRYARNLSLVIWVFIIGMQSPILYFVTTSQFEEKIICHDTSSIDLFDQFVIFSTVHLVLLFCVPFTIIIISYCYMVYILIKPNPTIVQTRKTKIKSIKMIIIVLLVFVTCFLPFHVNRTLYYYFRKMNLDCYILNTINVAYKVTRPLASLNSCIDPVLYFLIWSCSQKVLVLRHTDSKLKLQTFRCCQLDSLLDLVSCCINTSKEKCFGPSCVSCAMDDPYEDSNLTYACIFDEDFKYILLPVSYGIVFCVGFILNVLALYIFIFRLRPWKTVNVFMFNLALSDLLYVLSLPLLMHYYSKANNWPFSEVLCKLVRFLFYTSLYCSIFFLLCISIYRFLAICYPIRFIQWGQIRYARIVSVIIWVIIVAMQSPILYFVTTSQLEDNTICHDTSNIELFDQFVIFSTVNLSLLFCVPFAIIIICYCYMVYVLIKPKDNISQAGNAKMKSIKMIIIVLLVFTTCFLPFHVTRTLYYYFRKINLDCNILNAINVAYKVTRPIASLNSCIDPVLYFLVWRFRLHR</sequence>
<evidence type="ECO:0000256" key="10">
    <source>
        <dbReference type="ARBA" id="ARBA00023224"/>
    </source>
</evidence>
<accession>A0AAD1RAG9</accession>
<dbReference type="FunFam" id="1.20.1070.10:FF:000017">
    <property type="entry name" value="lysophosphatidic acid receptor 4"/>
    <property type="match status" value="2"/>
</dbReference>
<keyword evidence="5 11" id="KW-1133">Transmembrane helix</keyword>
<dbReference type="GO" id="GO:0045028">
    <property type="term" value="F:G protein-coupled purinergic nucleotide receptor activity"/>
    <property type="evidence" value="ECO:0007669"/>
    <property type="project" value="InterPro"/>
</dbReference>
<dbReference type="GO" id="GO:0045030">
    <property type="term" value="F:G protein-coupled UTP receptor activity"/>
    <property type="evidence" value="ECO:0007669"/>
    <property type="project" value="TreeGrafter"/>
</dbReference>
<feature type="transmembrane region" description="Helical" evidence="11">
    <location>
        <begin position="699"/>
        <end position="723"/>
    </location>
</feature>
<dbReference type="GO" id="GO:0005886">
    <property type="term" value="C:plasma membrane"/>
    <property type="evidence" value="ECO:0007669"/>
    <property type="project" value="UniProtKB-SubCell"/>
</dbReference>
<keyword evidence="8" id="KW-1015">Disulfide bond</keyword>
<dbReference type="EMBL" id="OW240912">
    <property type="protein sequence ID" value="CAH2225788.1"/>
    <property type="molecule type" value="Genomic_DNA"/>
</dbReference>
<protein>
    <recommendedName>
        <fullName evidence="2">P2Y purinoceptor 4</fullName>
    </recommendedName>
</protein>
<dbReference type="PRINTS" id="PR01157">
    <property type="entry name" value="P2YPURNOCPTR"/>
</dbReference>
<feature type="transmembrane region" description="Helical" evidence="11">
    <location>
        <begin position="832"/>
        <end position="856"/>
    </location>
</feature>
<dbReference type="InterPro" id="IPR017452">
    <property type="entry name" value="GPCR_Rhodpsn_7TM"/>
</dbReference>
<feature type="non-terminal residue" evidence="13">
    <location>
        <position position="1"/>
    </location>
</feature>
<dbReference type="Proteomes" id="UP001295444">
    <property type="component" value="Chromosome 01"/>
</dbReference>
<dbReference type="InterPro" id="IPR000276">
    <property type="entry name" value="GPCR_Rhodpsn"/>
</dbReference>
<evidence type="ECO:0000313" key="13">
    <source>
        <dbReference type="EMBL" id="CAH2225788.1"/>
    </source>
</evidence>
<dbReference type="Gene3D" id="1.20.1070.10">
    <property type="entry name" value="Rhodopsin 7-helix transmembrane proteins"/>
    <property type="match status" value="4"/>
</dbReference>
<feature type="domain" description="G-protein coupled receptors family 1 profile" evidence="12">
    <location>
        <begin position="104"/>
        <end position="164"/>
    </location>
</feature>
<feature type="transmembrane region" description="Helical" evidence="11">
    <location>
        <begin position="789"/>
        <end position="812"/>
    </location>
</feature>
<reference evidence="13" key="1">
    <citation type="submission" date="2022-03" db="EMBL/GenBank/DDBJ databases">
        <authorList>
            <person name="Alioto T."/>
            <person name="Alioto T."/>
            <person name="Gomez Garrido J."/>
        </authorList>
    </citation>
    <scope>NUCLEOTIDE SEQUENCE</scope>
</reference>
<feature type="transmembrane region" description="Helical" evidence="11">
    <location>
        <begin position="657"/>
        <end position="679"/>
    </location>
</feature>
<dbReference type="PRINTS" id="PR00237">
    <property type="entry name" value="GPCRRHODOPSN"/>
</dbReference>
<comment type="subcellular location">
    <subcellularLocation>
        <location evidence="1">Cell membrane</location>
        <topology evidence="1">Multi-pass membrane protein</topology>
    </subcellularLocation>
</comment>
<feature type="transmembrane region" description="Helical" evidence="11">
    <location>
        <begin position="624"/>
        <end position="645"/>
    </location>
</feature>
<dbReference type="PANTHER" id="PTHR24231">
    <property type="entry name" value="PURINOCEPTOR-RELATED G-PROTEIN COUPLED RECEPTOR"/>
    <property type="match status" value="1"/>
</dbReference>
<feature type="transmembrane region" description="Helical" evidence="11">
    <location>
        <begin position="125"/>
        <end position="144"/>
    </location>
</feature>
<evidence type="ECO:0000256" key="4">
    <source>
        <dbReference type="ARBA" id="ARBA00022692"/>
    </source>
</evidence>
<feature type="transmembrane region" description="Helical" evidence="11">
    <location>
        <begin position="735"/>
        <end position="758"/>
    </location>
</feature>
<feature type="transmembrane region" description="Helical" evidence="11">
    <location>
        <begin position="87"/>
        <end position="113"/>
    </location>
</feature>
<evidence type="ECO:0000256" key="3">
    <source>
        <dbReference type="ARBA" id="ARBA00022475"/>
    </source>
</evidence>
<gene>
    <name evidence="13" type="ORF">PECUL_23A015270</name>
</gene>
<dbReference type="GO" id="GO:0031686">
    <property type="term" value="F:A1 adenosine receptor binding"/>
    <property type="evidence" value="ECO:0007669"/>
    <property type="project" value="TreeGrafter"/>
</dbReference>
<feature type="transmembrane region" description="Helical" evidence="11">
    <location>
        <begin position="478"/>
        <end position="497"/>
    </location>
</feature>
<feature type="transmembrane region" description="Helical" evidence="11">
    <location>
        <begin position="430"/>
        <end position="458"/>
    </location>
</feature>
<proteinExistence type="predicted"/>
<evidence type="ECO:0000256" key="11">
    <source>
        <dbReference type="SAM" id="Phobius"/>
    </source>
</evidence>
<keyword evidence="6" id="KW-0297">G-protein coupled receptor</keyword>
<keyword evidence="4 11" id="KW-0812">Transmembrane</keyword>
<keyword evidence="9" id="KW-0675">Receptor</keyword>
<evidence type="ECO:0000256" key="7">
    <source>
        <dbReference type="ARBA" id="ARBA00023136"/>
    </source>
</evidence>
<feature type="transmembrane region" description="Helical" evidence="11">
    <location>
        <begin position="390"/>
        <end position="410"/>
    </location>
</feature>
<keyword evidence="14" id="KW-1185">Reference proteome</keyword>
<feature type="transmembrane region" description="Helical" evidence="11">
    <location>
        <begin position="274"/>
        <end position="294"/>
    </location>
</feature>
<dbReference type="PROSITE" id="PS50262">
    <property type="entry name" value="G_PROTEIN_RECEP_F1_2"/>
    <property type="match status" value="3"/>
</dbReference>
<dbReference type="Pfam" id="PF00001">
    <property type="entry name" value="7tm_1"/>
    <property type="match status" value="2"/>
</dbReference>
<feature type="transmembrane region" description="Helical" evidence="11">
    <location>
        <begin position="306"/>
        <end position="328"/>
    </location>
</feature>
<dbReference type="GO" id="GO:0030321">
    <property type="term" value="P:transepithelial chloride transport"/>
    <property type="evidence" value="ECO:0007669"/>
    <property type="project" value="InterPro"/>
</dbReference>
<evidence type="ECO:0000259" key="12">
    <source>
        <dbReference type="PROSITE" id="PS50262"/>
    </source>
</evidence>
<feature type="transmembrane region" description="Helical" evidence="11">
    <location>
        <begin position="174"/>
        <end position="194"/>
    </location>
</feature>